<dbReference type="PANTHER" id="PTHR11261:SF3">
    <property type="entry name" value="RETINOL-BINDING PROTEIN 3"/>
    <property type="match status" value="1"/>
</dbReference>
<keyword evidence="1" id="KW-0732">Signal</keyword>
<dbReference type="Pfam" id="PF03572">
    <property type="entry name" value="Peptidase_S41"/>
    <property type="match status" value="1"/>
</dbReference>
<evidence type="ECO:0000313" key="4">
    <source>
        <dbReference type="Proteomes" id="UP000315369"/>
    </source>
</evidence>
<sequence length="362" mass="39709">MCLRPWHLVAVALLASPALASAAEPAKPLVLSATERTRIIEAVLVQVRARHHSPELGELAHRLLRARLKRGDYDAITDPERFAEVLTVHLEQAGQDEHFVVIHSAKPVPTNVPLPWEPAPAHIEAWRAEREAIHTRQARFDARGITRVERLEGNVGYLRISRFPDEKLARDATAAAMTLLSSTDALIVDLRGNGGGDSSLVAHYLAWLLPAPVRVRDTVWRGRETTSLHTPTEPLAGRYGDKEVYLLTDKDTFSSAELFAYDLQARKRARVIGEKTRGGANTGVVLPVDEHFLVGVPMGRTVHAVTRANWEGTGVTPDVAVPASEAVRTAYAAALDTLVKQATEPEQLAELQSARKSLDPPR</sequence>
<dbReference type="SMART" id="SM00245">
    <property type="entry name" value="TSPc"/>
    <property type="match status" value="1"/>
</dbReference>
<dbReference type="Proteomes" id="UP000315369">
    <property type="component" value="Unassembled WGS sequence"/>
</dbReference>
<keyword evidence="4" id="KW-1185">Reference proteome</keyword>
<organism evidence="3 4">
    <name type="scientific">Myxococcus llanfairpwllgwyngyllgogerychwyrndrobwllllantysiliogogogochensis</name>
    <dbReference type="NCBI Taxonomy" id="2590453"/>
    <lineage>
        <taxon>Bacteria</taxon>
        <taxon>Pseudomonadati</taxon>
        <taxon>Myxococcota</taxon>
        <taxon>Myxococcia</taxon>
        <taxon>Myxococcales</taxon>
        <taxon>Cystobacterineae</taxon>
        <taxon>Myxococcaceae</taxon>
        <taxon>Myxococcus</taxon>
    </lineage>
</organism>
<evidence type="ECO:0000256" key="1">
    <source>
        <dbReference type="SAM" id="SignalP"/>
    </source>
</evidence>
<name>A0A540WTM9_9BACT</name>
<reference evidence="3 4" key="1">
    <citation type="submission" date="2019-06" db="EMBL/GenBank/DDBJ databases">
        <authorList>
            <person name="Livingstone P."/>
            <person name="Whitworth D."/>
        </authorList>
    </citation>
    <scope>NUCLEOTIDE SEQUENCE [LARGE SCALE GENOMIC DNA]</scope>
    <source>
        <strain evidence="3 4">AM401</strain>
    </source>
</reference>
<dbReference type="InterPro" id="IPR005151">
    <property type="entry name" value="Tail-specific_protease"/>
</dbReference>
<dbReference type="CDD" id="cd07563">
    <property type="entry name" value="Peptidase_S41_IRBP"/>
    <property type="match status" value="1"/>
</dbReference>
<protein>
    <submittedName>
        <fullName evidence="3">S41 family peptidase</fullName>
    </submittedName>
</protein>
<accession>A0A540WTM9</accession>
<dbReference type="PANTHER" id="PTHR11261">
    <property type="entry name" value="INTERPHOTORECEPTOR RETINOID-BINDING PROTEIN"/>
    <property type="match status" value="1"/>
</dbReference>
<feature type="domain" description="Tail specific protease" evidence="2">
    <location>
        <begin position="119"/>
        <end position="322"/>
    </location>
</feature>
<evidence type="ECO:0000259" key="2">
    <source>
        <dbReference type="SMART" id="SM00245"/>
    </source>
</evidence>
<dbReference type="Gene3D" id="3.30.750.44">
    <property type="match status" value="1"/>
</dbReference>
<dbReference type="GO" id="GO:0008236">
    <property type="term" value="F:serine-type peptidase activity"/>
    <property type="evidence" value="ECO:0007669"/>
    <property type="project" value="InterPro"/>
</dbReference>
<feature type="chain" id="PRO_5021776198" evidence="1">
    <location>
        <begin position="23"/>
        <end position="362"/>
    </location>
</feature>
<feature type="signal peptide" evidence="1">
    <location>
        <begin position="1"/>
        <end position="22"/>
    </location>
</feature>
<dbReference type="InterPro" id="IPR029045">
    <property type="entry name" value="ClpP/crotonase-like_dom_sf"/>
</dbReference>
<evidence type="ECO:0000313" key="3">
    <source>
        <dbReference type="EMBL" id="TQF12369.1"/>
    </source>
</evidence>
<dbReference type="OrthoDB" id="9758793at2"/>
<proteinExistence type="predicted"/>
<dbReference type="EMBL" id="VIFM01000142">
    <property type="protein sequence ID" value="TQF12369.1"/>
    <property type="molecule type" value="Genomic_DNA"/>
</dbReference>
<gene>
    <name evidence="3" type="ORF">FJV41_29430</name>
</gene>
<dbReference type="GO" id="GO:0006508">
    <property type="term" value="P:proteolysis"/>
    <property type="evidence" value="ECO:0007669"/>
    <property type="project" value="InterPro"/>
</dbReference>
<dbReference type="Gene3D" id="3.90.226.10">
    <property type="entry name" value="2-enoyl-CoA Hydratase, Chain A, domain 1"/>
    <property type="match status" value="1"/>
</dbReference>
<dbReference type="AlphaFoldDB" id="A0A540WTM9"/>
<dbReference type="RefSeq" id="WP_141645898.1">
    <property type="nucleotide sequence ID" value="NZ_VIFM01000142.1"/>
</dbReference>
<comment type="caution">
    <text evidence="3">The sequence shown here is derived from an EMBL/GenBank/DDBJ whole genome shotgun (WGS) entry which is preliminary data.</text>
</comment>
<dbReference type="SUPFAM" id="SSF52096">
    <property type="entry name" value="ClpP/crotonase"/>
    <property type="match status" value="1"/>
</dbReference>